<evidence type="ECO:0000259" key="7">
    <source>
        <dbReference type="Pfam" id="PF24883"/>
    </source>
</evidence>
<dbReference type="PRINTS" id="PR01415">
    <property type="entry name" value="ANKYRIN"/>
</dbReference>
<evidence type="ECO:0000256" key="3">
    <source>
        <dbReference type="SAM" id="MobiDB-lite"/>
    </source>
</evidence>
<feature type="domain" description="GPI inositol-deacylase winged helix" evidence="6">
    <location>
        <begin position="810"/>
        <end position="890"/>
    </location>
</feature>
<evidence type="ECO:0000256" key="1">
    <source>
        <dbReference type="ARBA" id="ARBA00022737"/>
    </source>
</evidence>
<name>A0AA40AI87_9PEZI</name>
<feature type="region of interest" description="Disordered" evidence="3">
    <location>
        <begin position="64"/>
        <end position="147"/>
    </location>
</feature>
<evidence type="ECO:0000259" key="6">
    <source>
        <dbReference type="Pfam" id="PF22939"/>
    </source>
</evidence>
<organism evidence="8 9">
    <name type="scientific">Lasiosphaeris hirsuta</name>
    <dbReference type="NCBI Taxonomy" id="260670"/>
    <lineage>
        <taxon>Eukaryota</taxon>
        <taxon>Fungi</taxon>
        <taxon>Dikarya</taxon>
        <taxon>Ascomycota</taxon>
        <taxon>Pezizomycotina</taxon>
        <taxon>Sordariomycetes</taxon>
        <taxon>Sordariomycetidae</taxon>
        <taxon>Sordariales</taxon>
        <taxon>Lasiosphaeriaceae</taxon>
        <taxon>Lasiosphaeris</taxon>
    </lineage>
</organism>
<feature type="repeat" description="ANK" evidence="2">
    <location>
        <begin position="1090"/>
        <end position="1122"/>
    </location>
</feature>
<dbReference type="GO" id="GO:0009116">
    <property type="term" value="P:nucleoside metabolic process"/>
    <property type="evidence" value="ECO:0007669"/>
    <property type="project" value="InterPro"/>
</dbReference>
<feature type="compositionally biased region" description="Polar residues" evidence="3">
    <location>
        <begin position="135"/>
        <end position="147"/>
    </location>
</feature>
<feature type="repeat" description="ANK" evidence="2">
    <location>
        <begin position="1124"/>
        <end position="1156"/>
    </location>
</feature>
<dbReference type="PROSITE" id="PS50297">
    <property type="entry name" value="ANK_REP_REGION"/>
    <property type="match status" value="5"/>
</dbReference>
<dbReference type="InterPro" id="IPR035994">
    <property type="entry name" value="Nucleoside_phosphorylase_sf"/>
</dbReference>
<evidence type="ECO:0000259" key="5">
    <source>
        <dbReference type="Pfam" id="PF01048"/>
    </source>
</evidence>
<dbReference type="SMART" id="SM00248">
    <property type="entry name" value="ANK"/>
    <property type="match status" value="6"/>
</dbReference>
<dbReference type="GO" id="GO:0003824">
    <property type="term" value="F:catalytic activity"/>
    <property type="evidence" value="ECO:0007669"/>
    <property type="project" value="InterPro"/>
</dbReference>
<dbReference type="SUPFAM" id="SSF48403">
    <property type="entry name" value="Ankyrin repeat"/>
    <property type="match status" value="1"/>
</dbReference>
<feature type="domain" description="Nucleoside phosphorylase" evidence="5">
    <location>
        <begin position="181"/>
        <end position="463"/>
    </location>
</feature>
<feature type="domain" description="Nephrocystin 3-like N-terminal" evidence="7">
    <location>
        <begin position="542"/>
        <end position="703"/>
    </location>
</feature>
<dbReference type="AlphaFoldDB" id="A0AA40AI87"/>
<dbReference type="Proteomes" id="UP001172102">
    <property type="component" value="Unassembled WGS sequence"/>
</dbReference>
<dbReference type="PANTHER" id="PTHR46082">
    <property type="entry name" value="ATP/GTP-BINDING PROTEIN-RELATED"/>
    <property type="match status" value="1"/>
</dbReference>
<dbReference type="Pfam" id="PF12796">
    <property type="entry name" value="Ank_2"/>
    <property type="match status" value="3"/>
</dbReference>
<dbReference type="Pfam" id="PF01048">
    <property type="entry name" value="PNP_UDP_1"/>
    <property type="match status" value="1"/>
</dbReference>
<dbReference type="InterPro" id="IPR036770">
    <property type="entry name" value="Ankyrin_rpt-contain_sf"/>
</dbReference>
<keyword evidence="4" id="KW-0472">Membrane</keyword>
<feature type="repeat" description="ANK" evidence="2">
    <location>
        <begin position="1157"/>
        <end position="1188"/>
    </location>
</feature>
<feature type="repeat" description="ANK" evidence="2">
    <location>
        <begin position="1024"/>
        <end position="1056"/>
    </location>
</feature>
<feature type="non-terminal residue" evidence="8">
    <location>
        <position position="1"/>
    </location>
</feature>
<dbReference type="SUPFAM" id="SSF53167">
    <property type="entry name" value="Purine and uridine phosphorylases"/>
    <property type="match status" value="1"/>
</dbReference>
<dbReference type="InterPro" id="IPR053137">
    <property type="entry name" value="NLR-like"/>
</dbReference>
<dbReference type="Gene3D" id="3.40.50.300">
    <property type="entry name" value="P-loop containing nucleotide triphosphate hydrolases"/>
    <property type="match status" value="1"/>
</dbReference>
<dbReference type="InterPro" id="IPR002110">
    <property type="entry name" value="Ankyrin_rpt"/>
</dbReference>
<comment type="caution">
    <text evidence="8">The sequence shown here is derived from an EMBL/GenBank/DDBJ whole genome shotgun (WGS) entry which is preliminary data.</text>
</comment>
<keyword evidence="2" id="KW-0040">ANK repeat</keyword>
<keyword evidence="4" id="KW-1133">Transmembrane helix</keyword>
<protein>
    <submittedName>
        <fullName evidence="8">Uncharacterized protein</fullName>
    </submittedName>
</protein>
<dbReference type="Pfam" id="PF22939">
    <property type="entry name" value="WHD_GPIID"/>
    <property type="match status" value="1"/>
</dbReference>
<dbReference type="PROSITE" id="PS50088">
    <property type="entry name" value="ANK_REPEAT"/>
    <property type="match status" value="5"/>
</dbReference>
<dbReference type="InterPro" id="IPR054471">
    <property type="entry name" value="GPIID_WHD"/>
</dbReference>
<evidence type="ECO:0000256" key="4">
    <source>
        <dbReference type="SAM" id="Phobius"/>
    </source>
</evidence>
<feature type="compositionally biased region" description="Basic and acidic residues" evidence="3">
    <location>
        <begin position="84"/>
        <end position="98"/>
    </location>
</feature>
<dbReference type="InterPro" id="IPR027417">
    <property type="entry name" value="P-loop_NTPase"/>
</dbReference>
<keyword evidence="9" id="KW-1185">Reference proteome</keyword>
<evidence type="ECO:0000313" key="9">
    <source>
        <dbReference type="Proteomes" id="UP001172102"/>
    </source>
</evidence>
<evidence type="ECO:0000313" key="8">
    <source>
        <dbReference type="EMBL" id="KAK0716323.1"/>
    </source>
</evidence>
<gene>
    <name evidence="8" type="ORF">B0H67DRAFT_515985</name>
</gene>
<dbReference type="SUPFAM" id="SSF52540">
    <property type="entry name" value="P-loop containing nucleoside triphosphate hydrolases"/>
    <property type="match status" value="1"/>
</dbReference>
<dbReference type="Gene3D" id="3.40.50.1580">
    <property type="entry name" value="Nucleoside phosphorylase domain"/>
    <property type="match status" value="1"/>
</dbReference>
<dbReference type="EMBL" id="JAUKUA010000004">
    <property type="protein sequence ID" value="KAK0716323.1"/>
    <property type="molecule type" value="Genomic_DNA"/>
</dbReference>
<evidence type="ECO:0000256" key="2">
    <source>
        <dbReference type="PROSITE-ProRule" id="PRU00023"/>
    </source>
</evidence>
<reference evidence="8" key="1">
    <citation type="submission" date="2023-06" db="EMBL/GenBank/DDBJ databases">
        <title>Genome-scale phylogeny and comparative genomics of the fungal order Sordariales.</title>
        <authorList>
            <consortium name="Lawrence Berkeley National Laboratory"/>
            <person name="Hensen N."/>
            <person name="Bonometti L."/>
            <person name="Westerberg I."/>
            <person name="Brannstrom I.O."/>
            <person name="Guillou S."/>
            <person name="Cros-Aarteil S."/>
            <person name="Calhoun S."/>
            <person name="Haridas S."/>
            <person name="Kuo A."/>
            <person name="Mondo S."/>
            <person name="Pangilinan J."/>
            <person name="Riley R."/>
            <person name="Labutti K."/>
            <person name="Andreopoulos B."/>
            <person name="Lipzen A."/>
            <person name="Chen C."/>
            <person name="Yanf M."/>
            <person name="Daum C."/>
            <person name="Ng V."/>
            <person name="Clum A."/>
            <person name="Steindorff A."/>
            <person name="Ohm R."/>
            <person name="Martin F."/>
            <person name="Silar P."/>
            <person name="Natvig D."/>
            <person name="Lalanne C."/>
            <person name="Gautier V."/>
            <person name="Ament-Velasquez S.L."/>
            <person name="Kruys A."/>
            <person name="Hutchinson M.I."/>
            <person name="Powell A.J."/>
            <person name="Barry K."/>
            <person name="Miller A.N."/>
            <person name="Grigoriev I.V."/>
            <person name="Debuchy R."/>
            <person name="Gladieux P."/>
            <person name="Thoren M.H."/>
            <person name="Johannesson H."/>
        </authorList>
    </citation>
    <scope>NUCLEOTIDE SEQUENCE</scope>
    <source>
        <strain evidence="8">SMH4607-1</strain>
    </source>
</reference>
<dbReference type="Gene3D" id="1.25.40.20">
    <property type="entry name" value="Ankyrin repeat-containing domain"/>
    <property type="match status" value="2"/>
</dbReference>
<accession>A0AA40AI87</accession>
<sequence>MISIDVSQGISWVGWTTSFCLVVGAIAACLWFYPTPAAHNPAPPSPARPTSDLAQSAPRRVHLGRANLDKNEADPDIDSTTRGLHTEGPDPWTGRDSDTNDELGSQAVGTNEGPSVDARQLLPSTKSRRSDTTRPTETWTANDDTSSLAIREEAHKHVQSQKEQEQNKHLPSPNDYTVGWICAISTEYTAALCFLEEQHGTPDHVSVHDYNDYTLGRIGKHNVVIAVLPDGEYGTVSAAGVAKDMRHSFPNVRIGLMVGIGGGAPSQKHDIRLGDIVISAPRDGKGGVFQYDYGKTIQDQSFQPTGFLNQPPVALRAAVNGLKTQYERNGHQFDDTLNEILEKNPRLRMKYKRPDQGTDRLYTSTFVHPTNPEGICTAVCSDDARNLLPRRERTKDEDNPAIHCGLIASANQLMKDARIRDKLAAEMDVLCFEMEAAGLMNQFPCLVIRGICDYSDSHKNKEWQGYAALVAAAYAKDLLYRIPPNKVEAERRIGEMIFDVYGDTKTIRSKLERKDDLEILNWIITTDYGPQQSDYLNLRQPGTGQWLLESKEFNTWVTSKDQTLFCPGIPGAGKTILMSMVVDHLMTKFQAESSIGIAYIYCNFKRQEEQTAVNLLASVLKQLAQSQDSLASSVKELYDKHKINRTRPSVDELAKVLYSVVTMYSRVYIIVDALDECQTVGGCQEIFLTEMLNLQANLLVTSRPIQHIEAKFQGTLSLEIRATDEDVHTYLTSHLARLPSFVRDDSGLQKKIQDKIVQATDGMFLLAPLHIEALAQEPTVGHIELALEKLPQGADEIYDQAMARIQGQRSGSRELALKVLSFVVHAKRVLSSTELRHAVAVEAGQPKLDDKFIPSLDIISSICGGLITTDSQSDIVRLVHYTTQEYFDNSKHSLFPEAEADIAAICTTYLSFGVFKNGFCQTEHEFEERLRLNPLYDYAAQNWGHHARVASQLPQQVMTLIKCQAMVDAASQALLAERAYFRQVPRQVTGLHLVAFFGVQMAIKILAQDPKNLDRRDIEAKDEYGRTPLCYAAEQGHEAVVKLLLDKGADTEAKGRDDRTPLCYAAGEGHEAVVKLLLDKGADTEAKGRNGQTPLCYAAEQGHKAVVKLLLDKGADTEAKVGYESQTPLSYAARRGHEAVVKLLLDKGADTEAKDRDDRTPLWYATKEGHEAVVKLLLDKGADTEAKG</sequence>
<feature type="transmembrane region" description="Helical" evidence="4">
    <location>
        <begin position="12"/>
        <end position="33"/>
    </location>
</feature>
<dbReference type="Pfam" id="PF24883">
    <property type="entry name" value="NPHP3_N"/>
    <property type="match status" value="1"/>
</dbReference>
<keyword evidence="4" id="KW-0812">Transmembrane</keyword>
<dbReference type="InterPro" id="IPR000845">
    <property type="entry name" value="Nucleoside_phosphorylase_d"/>
</dbReference>
<proteinExistence type="predicted"/>
<feature type="repeat" description="ANK" evidence="2">
    <location>
        <begin position="1057"/>
        <end position="1089"/>
    </location>
</feature>
<dbReference type="InterPro" id="IPR056884">
    <property type="entry name" value="NPHP3-like_N"/>
</dbReference>
<keyword evidence="1" id="KW-0677">Repeat</keyword>
<dbReference type="PANTHER" id="PTHR46082:SF11">
    <property type="entry name" value="AAA+ ATPASE DOMAIN-CONTAINING PROTEIN-RELATED"/>
    <property type="match status" value="1"/>
</dbReference>